<evidence type="ECO:0000256" key="1">
    <source>
        <dbReference type="SAM" id="MobiDB-lite"/>
    </source>
</evidence>
<dbReference type="EMBL" id="UAWO01000006">
    <property type="protein sequence ID" value="SQC85396.1"/>
    <property type="molecule type" value="Genomic_DNA"/>
</dbReference>
<sequence length="125" mass="14528">MKINGIEFEFDAYDLEDVEKAQKEMNKVVAALKNPPRNFNRIEGIKYTVKIVGDCLDNIFGKGSAEKVFKGKTNMKLALKSFEEIAIGMQEQDAEFNKEIETTREKYSPNRAERRNNRYNKKNKK</sequence>
<dbReference type="Proteomes" id="UP000250234">
    <property type="component" value="Unassembled WGS sequence"/>
</dbReference>
<gene>
    <name evidence="3" type="ORF">NCTC8081_03189</name>
</gene>
<evidence type="ECO:0000259" key="2">
    <source>
        <dbReference type="Pfam" id="PF20378"/>
    </source>
</evidence>
<dbReference type="InterPro" id="IPR046655">
    <property type="entry name" value="DUF6673"/>
</dbReference>
<dbReference type="AlphaFoldDB" id="A0A2X3IEP9"/>
<proteinExistence type="predicted"/>
<evidence type="ECO:0000313" key="4">
    <source>
        <dbReference type="Proteomes" id="UP000250234"/>
    </source>
</evidence>
<dbReference type="RefSeq" id="WP_111946559.1">
    <property type="nucleotide sequence ID" value="NZ_CATNYA010000031.1"/>
</dbReference>
<dbReference type="Pfam" id="PF20378">
    <property type="entry name" value="DUF6673"/>
    <property type="match status" value="1"/>
</dbReference>
<protein>
    <recommendedName>
        <fullName evidence="2">DUF6673 domain-containing protein</fullName>
    </recommendedName>
</protein>
<accession>A0A2X3IEP9</accession>
<name>A0A2X3IEP9_CLOPF</name>
<organism evidence="3 4">
    <name type="scientific">Clostridium perfringens</name>
    <dbReference type="NCBI Taxonomy" id="1502"/>
    <lineage>
        <taxon>Bacteria</taxon>
        <taxon>Bacillati</taxon>
        <taxon>Bacillota</taxon>
        <taxon>Clostridia</taxon>
        <taxon>Eubacteriales</taxon>
        <taxon>Clostridiaceae</taxon>
        <taxon>Clostridium</taxon>
    </lineage>
</organism>
<feature type="region of interest" description="Disordered" evidence="1">
    <location>
        <begin position="100"/>
        <end position="125"/>
    </location>
</feature>
<feature type="domain" description="DUF6673" evidence="2">
    <location>
        <begin position="1"/>
        <end position="117"/>
    </location>
</feature>
<reference evidence="3 4" key="1">
    <citation type="submission" date="2018-06" db="EMBL/GenBank/DDBJ databases">
        <authorList>
            <consortium name="Pathogen Informatics"/>
            <person name="Doyle S."/>
        </authorList>
    </citation>
    <scope>NUCLEOTIDE SEQUENCE [LARGE SCALE GENOMIC DNA]</scope>
    <source>
        <strain evidence="3 4">NCTC8081</strain>
    </source>
</reference>
<feature type="compositionally biased region" description="Basic and acidic residues" evidence="1">
    <location>
        <begin position="100"/>
        <end position="116"/>
    </location>
</feature>
<evidence type="ECO:0000313" key="3">
    <source>
        <dbReference type="EMBL" id="SQC85396.1"/>
    </source>
</evidence>